<evidence type="ECO:0000259" key="4">
    <source>
        <dbReference type="PROSITE" id="PS01124"/>
    </source>
</evidence>
<evidence type="ECO:0000256" key="2">
    <source>
        <dbReference type="ARBA" id="ARBA00023125"/>
    </source>
</evidence>
<keyword evidence="1" id="KW-0805">Transcription regulation</keyword>
<dbReference type="PROSITE" id="PS01124">
    <property type="entry name" value="HTH_ARAC_FAMILY_2"/>
    <property type="match status" value="1"/>
</dbReference>
<dbReference type="Gene3D" id="1.10.10.60">
    <property type="entry name" value="Homeodomain-like"/>
    <property type="match status" value="2"/>
</dbReference>
<evidence type="ECO:0000256" key="3">
    <source>
        <dbReference type="ARBA" id="ARBA00023163"/>
    </source>
</evidence>
<dbReference type="InterPro" id="IPR018062">
    <property type="entry name" value="HTH_AraC-typ_CS"/>
</dbReference>
<dbReference type="EMBL" id="JAGYPE020000006">
    <property type="protein sequence ID" value="MCH6265029.1"/>
    <property type="molecule type" value="Genomic_DNA"/>
</dbReference>
<keyword evidence="3" id="KW-0804">Transcription</keyword>
<comment type="caution">
    <text evidence="5">The sequence shown here is derived from an EMBL/GenBank/DDBJ whole genome shotgun (WGS) entry which is preliminary data.</text>
</comment>
<dbReference type="Proteomes" id="UP000677265">
    <property type="component" value="Unassembled WGS sequence"/>
</dbReference>
<dbReference type="InterPro" id="IPR011051">
    <property type="entry name" value="RmlC_Cupin_sf"/>
</dbReference>
<dbReference type="PANTHER" id="PTHR43280:SF28">
    <property type="entry name" value="HTH-TYPE TRANSCRIPTIONAL ACTIVATOR RHAS"/>
    <property type="match status" value="1"/>
</dbReference>
<dbReference type="InterPro" id="IPR018060">
    <property type="entry name" value="HTH_AraC"/>
</dbReference>
<dbReference type="InterPro" id="IPR009057">
    <property type="entry name" value="Homeodomain-like_sf"/>
</dbReference>
<dbReference type="SUPFAM" id="SSF51182">
    <property type="entry name" value="RmlC-like cupins"/>
    <property type="match status" value="1"/>
</dbReference>
<dbReference type="SMART" id="SM00342">
    <property type="entry name" value="HTH_ARAC"/>
    <property type="match status" value="1"/>
</dbReference>
<keyword evidence="2" id="KW-0238">DNA-binding</keyword>
<feature type="domain" description="HTH araC/xylS-type" evidence="4">
    <location>
        <begin position="168"/>
        <end position="266"/>
    </location>
</feature>
<dbReference type="GO" id="GO:0043565">
    <property type="term" value="F:sequence-specific DNA binding"/>
    <property type="evidence" value="ECO:0007669"/>
    <property type="project" value="InterPro"/>
</dbReference>
<accession>A0A9J6MNE5</accession>
<dbReference type="PANTHER" id="PTHR43280">
    <property type="entry name" value="ARAC-FAMILY TRANSCRIPTIONAL REGULATOR"/>
    <property type="match status" value="1"/>
</dbReference>
<dbReference type="Pfam" id="PF12833">
    <property type="entry name" value="HTH_18"/>
    <property type="match status" value="1"/>
</dbReference>
<evidence type="ECO:0000313" key="6">
    <source>
        <dbReference type="Proteomes" id="UP000677265"/>
    </source>
</evidence>
<dbReference type="GO" id="GO:0003700">
    <property type="term" value="F:DNA-binding transcription factor activity"/>
    <property type="evidence" value="ECO:0007669"/>
    <property type="project" value="InterPro"/>
</dbReference>
<evidence type="ECO:0000313" key="5">
    <source>
        <dbReference type="EMBL" id="MCH6265029.1"/>
    </source>
</evidence>
<dbReference type="AlphaFoldDB" id="A0A9J6MNE5"/>
<dbReference type="SUPFAM" id="SSF46689">
    <property type="entry name" value="Homeodomain-like"/>
    <property type="match status" value="2"/>
</dbReference>
<sequence>MSFSVSDQLKVTLFDVKKIQYKSRVIFDYVQSCCTVAYIKKGEVTTTFEGKEYVAKQGDVMIHRPHKPFNVISKTDGIHYLFNIDLKVMEEVDFFSMYPLGKVVKIRDPILYEKKFDELRSIWLQETNEYRTVQSSFLAFSLLHEVIESSKFGGKRSPNEEYITDRFNNVLHYIEKRLGENITRDELAQIYHMNPVYFSRAFKEIYGLTPMKMVKKLRLLHAKRLLETTDYTMEVIAQKCGFCDSPHFTHAFRSAFKISPSEFRKSIKNTKRGFIPTLLDK</sequence>
<keyword evidence="6" id="KW-1185">Reference proteome</keyword>
<organism evidence="5 6">
    <name type="scientific">Neobacillus citreus</name>
    <dbReference type="NCBI Taxonomy" id="2833578"/>
    <lineage>
        <taxon>Bacteria</taxon>
        <taxon>Bacillati</taxon>
        <taxon>Bacillota</taxon>
        <taxon>Bacilli</taxon>
        <taxon>Bacillales</taxon>
        <taxon>Bacillaceae</taxon>
        <taxon>Neobacillus</taxon>
    </lineage>
</organism>
<reference evidence="5 6" key="1">
    <citation type="submission" date="2022-03" db="EMBL/GenBank/DDBJ databases">
        <title>Novel Bacillus species.</title>
        <authorList>
            <person name="Liu G."/>
        </authorList>
    </citation>
    <scope>NUCLEOTIDE SEQUENCE [LARGE SCALE GENOMIC DNA]</scope>
    <source>
        <strain evidence="5 6">FJAT-50051</strain>
    </source>
</reference>
<gene>
    <name evidence="5" type="ORF">KHB02_005765</name>
</gene>
<name>A0A9J6MNE5_9BACI</name>
<dbReference type="PROSITE" id="PS00041">
    <property type="entry name" value="HTH_ARAC_FAMILY_1"/>
    <property type="match status" value="1"/>
</dbReference>
<evidence type="ECO:0000256" key="1">
    <source>
        <dbReference type="ARBA" id="ARBA00023015"/>
    </source>
</evidence>
<proteinExistence type="predicted"/>
<protein>
    <submittedName>
        <fullName evidence="5">AraC family transcriptional regulator</fullName>
    </submittedName>
</protein>
<dbReference type="RefSeq" id="WP_241113739.1">
    <property type="nucleotide sequence ID" value="NZ_JAGYPE020000006.1"/>
</dbReference>